<dbReference type="GO" id="GO:0016020">
    <property type="term" value="C:membrane"/>
    <property type="evidence" value="ECO:0007669"/>
    <property type="project" value="UniProtKB-SubCell"/>
</dbReference>
<dbReference type="InterPro" id="IPR029208">
    <property type="entry name" value="COX14"/>
</dbReference>
<evidence type="ECO:0000313" key="7">
    <source>
        <dbReference type="Proteomes" id="UP000696485"/>
    </source>
</evidence>
<evidence type="ECO:0000256" key="5">
    <source>
        <dbReference type="SAM" id="Phobius"/>
    </source>
</evidence>
<protein>
    <recommendedName>
        <fullName evidence="8">Cytochrome c oxidase assembly protein</fullName>
    </recommendedName>
</protein>
<keyword evidence="4 5" id="KW-0472">Membrane</keyword>
<comment type="subcellular location">
    <subcellularLocation>
        <location evidence="1">Membrane</location>
        <topology evidence="1">Single-pass membrane protein</topology>
    </subcellularLocation>
</comment>
<evidence type="ECO:0000313" key="6">
    <source>
        <dbReference type="EMBL" id="KAF9328736.1"/>
    </source>
</evidence>
<proteinExistence type="predicted"/>
<feature type="transmembrane region" description="Helical" evidence="5">
    <location>
        <begin position="14"/>
        <end position="35"/>
    </location>
</feature>
<dbReference type="Pfam" id="PF14880">
    <property type="entry name" value="COX14"/>
    <property type="match status" value="1"/>
</dbReference>
<name>A0A9P5SK69_9FUNG</name>
<evidence type="ECO:0000256" key="1">
    <source>
        <dbReference type="ARBA" id="ARBA00004167"/>
    </source>
</evidence>
<sequence>MSTTTKLADFAHRAFILGVFSATVYIGVGTVQLVNARIEKNKVLKATWDAEQFDELRRQTEQEMDRQRLEQQARRAQA</sequence>
<evidence type="ECO:0000256" key="2">
    <source>
        <dbReference type="ARBA" id="ARBA00022692"/>
    </source>
</evidence>
<dbReference type="EMBL" id="JAAAUY010000537">
    <property type="protein sequence ID" value="KAF9328736.1"/>
    <property type="molecule type" value="Genomic_DNA"/>
</dbReference>
<comment type="caution">
    <text evidence="6">The sequence shown here is derived from an EMBL/GenBank/DDBJ whole genome shotgun (WGS) entry which is preliminary data.</text>
</comment>
<keyword evidence="7" id="KW-1185">Reference proteome</keyword>
<evidence type="ECO:0000256" key="3">
    <source>
        <dbReference type="ARBA" id="ARBA00022989"/>
    </source>
</evidence>
<dbReference type="AlphaFoldDB" id="A0A9P5SK69"/>
<gene>
    <name evidence="6" type="ORF">BG006_008129</name>
</gene>
<organism evidence="6 7">
    <name type="scientific">Podila minutissima</name>
    <dbReference type="NCBI Taxonomy" id="64525"/>
    <lineage>
        <taxon>Eukaryota</taxon>
        <taxon>Fungi</taxon>
        <taxon>Fungi incertae sedis</taxon>
        <taxon>Mucoromycota</taxon>
        <taxon>Mortierellomycotina</taxon>
        <taxon>Mortierellomycetes</taxon>
        <taxon>Mortierellales</taxon>
        <taxon>Mortierellaceae</taxon>
        <taxon>Podila</taxon>
    </lineage>
</organism>
<evidence type="ECO:0000256" key="4">
    <source>
        <dbReference type="ARBA" id="ARBA00023136"/>
    </source>
</evidence>
<dbReference type="OrthoDB" id="2387091at2759"/>
<accession>A0A9P5SK69</accession>
<keyword evidence="2 5" id="KW-0812">Transmembrane</keyword>
<evidence type="ECO:0008006" key="8">
    <source>
        <dbReference type="Google" id="ProtNLM"/>
    </source>
</evidence>
<keyword evidence="3 5" id="KW-1133">Transmembrane helix</keyword>
<dbReference type="Proteomes" id="UP000696485">
    <property type="component" value="Unassembled WGS sequence"/>
</dbReference>
<reference evidence="6" key="1">
    <citation type="journal article" date="2020" name="Fungal Divers.">
        <title>Resolving the Mortierellaceae phylogeny through synthesis of multi-gene phylogenetics and phylogenomics.</title>
        <authorList>
            <person name="Vandepol N."/>
            <person name="Liber J."/>
            <person name="Desiro A."/>
            <person name="Na H."/>
            <person name="Kennedy M."/>
            <person name="Barry K."/>
            <person name="Grigoriev I.V."/>
            <person name="Miller A.N."/>
            <person name="O'Donnell K."/>
            <person name="Stajich J.E."/>
            <person name="Bonito G."/>
        </authorList>
    </citation>
    <scope>NUCLEOTIDE SEQUENCE</scope>
    <source>
        <strain evidence="6">NVP1</strain>
    </source>
</reference>